<proteinExistence type="predicted"/>
<keyword evidence="2" id="KW-1185">Reference proteome</keyword>
<dbReference type="InterPro" id="IPR022709">
    <property type="entry name" value="SCAI"/>
</dbReference>
<dbReference type="EMBL" id="JAMZMK010005591">
    <property type="protein sequence ID" value="KAI7752861.1"/>
    <property type="molecule type" value="Genomic_DNA"/>
</dbReference>
<dbReference type="Pfam" id="PF12070">
    <property type="entry name" value="SCAI"/>
    <property type="match status" value="1"/>
</dbReference>
<dbReference type="GO" id="GO:0003714">
    <property type="term" value="F:transcription corepressor activity"/>
    <property type="evidence" value="ECO:0007669"/>
    <property type="project" value="InterPro"/>
</dbReference>
<name>A0AAD5GUJ5_AMBAR</name>
<evidence type="ECO:0000313" key="2">
    <source>
        <dbReference type="Proteomes" id="UP001206925"/>
    </source>
</evidence>
<dbReference type="Proteomes" id="UP001206925">
    <property type="component" value="Unassembled WGS sequence"/>
</dbReference>
<accession>A0AAD5GUJ5</accession>
<sequence length="38" mass="4541">MLASSDTIHPVWAQVLGDPFLRRLILRYIAKYHNLFRE</sequence>
<organism evidence="1 2">
    <name type="scientific">Ambrosia artemisiifolia</name>
    <name type="common">Common ragweed</name>
    <dbReference type="NCBI Taxonomy" id="4212"/>
    <lineage>
        <taxon>Eukaryota</taxon>
        <taxon>Viridiplantae</taxon>
        <taxon>Streptophyta</taxon>
        <taxon>Embryophyta</taxon>
        <taxon>Tracheophyta</taxon>
        <taxon>Spermatophyta</taxon>
        <taxon>Magnoliopsida</taxon>
        <taxon>eudicotyledons</taxon>
        <taxon>Gunneridae</taxon>
        <taxon>Pentapetalae</taxon>
        <taxon>asterids</taxon>
        <taxon>campanulids</taxon>
        <taxon>Asterales</taxon>
        <taxon>Asteraceae</taxon>
        <taxon>Asteroideae</taxon>
        <taxon>Heliantheae alliance</taxon>
        <taxon>Heliantheae</taxon>
        <taxon>Ambrosia</taxon>
    </lineage>
</organism>
<gene>
    <name evidence="1" type="ORF">M8C21_016535</name>
</gene>
<evidence type="ECO:0000313" key="1">
    <source>
        <dbReference type="EMBL" id="KAI7752861.1"/>
    </source>
</evidence>
<comment type="caution">
    <text evidence="1">The sequence shown here is derived from an EMBL/GenBank/DDBJ whole genome shotgun (WGS) entry which is preliminary data.</text>
</comment>
<dbReference type="AlphaFoldDB" id="A0AAD5GUJ5"/>
<protein>
    <submittedName>
        <fullName evidence="1">Uncharacterized protein</fullName>
    </submittedName>
</protein>
<dbReference type="GO" id="GO:0006351">
    <property type="term" value="P:DNA-templated transcription"/>
    <property type="evidence" value="ECO:0007669"/>
    <property type="project" value="InterPro"/>
</dbReference>
<reference evidence="1" key="1">
    <citation type="submission" date="2022-06" db="EMBL/GenBank/DDBJ databases">
        <title>Uncovering the hologenomic basis of an extraordinary plant invasion.</title>
        <authorList>
            <person name="Bieker V.C."/>
            <person name="Martin M.D."/>
            <person name="Gilbert T."/>
            <person name="Hodgins K."/>
            <person name="Battlay P."/>
            <person name="Petersen B."/>
            <person name="Wilson J."/>
        </authorList>
    </citation>
    <scope>NUCLEOTIDE SEQUENCE</scope>
    <source>
        <strain evidence="1">AA19_3_7</strain>
        <tissue evidence="1">Leaf</tissue>
    </source>
</reference>